<dbReference type="InterPro" id="IPR036565">
    <property type="entry name" value="Mur-like_cat_sf"/>
</dbReference>
<keyword evidence="6 9" id="KW-0133">Cell shape</keyword>
<keyword evidence="2" id="KW-0963">Cytoplasm</keyword>
<sequence length="443" mass="50166">MTMEKILRIGRKIIPQPIFEFFQPVYHYLLALTGAVIYGFPSKGMIVIGVTGTKGKTTTSNLIAHVLNESGHKTGLATTVNFRIGEKEWMNEYKQTMVGRFRLQRLLWQMKKAGCEYAVVETSSEGILQYRHRFIDYDVAVFTNLSPEHIERHKGFENYREAKVKLFKKLSRKKKGIGVYNLDDEHVKHFLDVPQFMQYGYTLSHDRAHEYRDLRHIVEIKNVKLQAAGSEFDVKDAHYTLPLIGEFNVQNAGAAICVALSQGIEMGVIGRVLANMRTVPGRMEVINKGQNFSVIVDYAYEPKSLEAVYSAIIGLGLKKEGSRMICLFGGTGGGRDIWRRPVMGKIAASYCDEIMLTNDDPYDDDQMQIINEIKQGISEESFDHAHVHVMLDRREAIKKAFAMAKEGDTVVLTGKGGELVMCMEDGKKIPWDEKKVVQRPTCV</sequence>
<dbReference type="Gene3D" id="3.40.1190.10">
    <property type="entry name" value="Mur-like, catalytic domain"/>
    <property type="match status" value="1"/>
</dbReference>
<feature type="domain" description="Mur ligase C-terminal" evidence="10">
    <location>
        <begin position="281"/>
        <end position="416"/>
    </location>
</feature>
<dbReference type="GO" id="GO:0009252">
    <property type="term" value="P:peptidoglycan biosynthetic process"/>
    <property type="evidence" value="ECO:0007669"/>
    <property type="project" value="UniProtKB-UniPathway"/>
</dbReference>
<accession>A0A0G1X5M4</accession>
<dbReference type="GO" id="GO:0008360">
    <property type="term" value="P:regulation of cell shape"/>
    <property type="evidence" value="ECO:0007669"/>
    <property type="project" value="UniProtKB-KW"/>
</dbReference>
<keyword evidence="9" id="KW-0132">Cell division</keyword>
<dbReference type="GO" id="GO:0005737">
    <property type="term" value="C:cytoplasm"/>
    <property type="evidence" value="ECO:0007669"/>
    <property type="project" value="UniProtKB-SubCell"/>
</dbReference>
<dbReference type="Pfam" id="PF08245">
    <property type="entry name" value="Mur_ligase_M"/>
    <property type="match status" value="1"/>
</dbReference>
<dbReference type="InterPro" id="IPR013221">
    <property type="entry name" value="Mur_ligase_cen"/>
</dbReference>
<evidence type="ECO:0000256" key="3">
    <source>
        <dbReference type="ARBA" id="ARBA00022598"/>
    </source>
</evidence>
<gene>
    <name evidence="12" type="ORF">UY19_C0010G0048</name>
</gene>
<reference evidence="12 13" key="1">
    <citation type="journal article" date="2015" name="Nature">
        <title>rRNA introns, odd ribosomes, and small enigmatic genomes across a large radiation of phyla.</title>
        <authorList>
            <person name="Brown C.T."/>
            <person name="Hug L.A."/>
            <person name="Thomas B.C."/>
            <person name="Sharon I."/>
            <person name="Castelle C.J."/>
            <person name="Singh A."/>
            <person name="Wilkins M.J."/>
            <person name="Williams K.H."/>
            <person name="Banfield J.F."/>
        </authorList>
    </citation>
    <scope>NUCLEOTIDE SEQUENCE [LARGE SCALE GENOMIC DNA]</scope>
</reference>
<comment type="caution">
    <text evidence="12">The sequence shown here is derived from an EMBL/GenBank/DDBJ whole genome shotgun (WGS) entry which is preliminary data.</text>
</comment>
<evidence type="ECO:0000256" key="1">
    <source>
        <dbReference type="ARBA" id="ARBA00005898"/>
    </source>
</evidence>
<dbReference type="GO" id="GO:0004326">
    <property type="term" value="F:tetrahydrofolylpolyglutamate synthase activity"/>
    <property type="evidence" value="ECO:0007669"/>
    <property type="project" value="InterPro"/>
</dbReference>
<evidence type="ECO:0000256" key="9">
    <source>
        <dbReference type="RuleBase" id="RU004135"/>
    </source>
</evidence>
<dbReference type="GO" id="GO:0071555">
    <property type="term" value="P:cell wall organization"/>
    <property type="evidence" value="ECO:0007669"/>
    <property type="project" value="UniProtKB-KW"/>
</dbReference>
<dbReference type="Gene3D" id="3.90.190.20">
    <property type="entry name" value="Mur ligase, C-terminal domain"/>
    <property type="match status" value="1"/>
</dbReference>
<keyword evidence="4" id="KW-0547">Nucleotide-binding</keyword>
<dbReference type="InterPro" id="IPR018109">
    <property type="entry name" value="Folylpolyglutamate_synth_CS"/>
</dbReference>
<dbReference type="SUPFAM" id="SSF53244">
    <property type="entry name" value="MurD-like peptide ligases, peptide-binding domain"/>
    <property type="match status" value="1"/>
</dbReference>
<dbReference type="SUPFAM" id="SSF53623">
    <property type="entry name" value="MurD-like peptide ligases, catalytic domain"/>
    <property type="match status" value="1"/>
</dbReference>
<dbReference type="InterPro" id="IPR004101">
    <property type="entry name" value="Mur_ligase_C"/>
</dbReference>
<evidence type="ECO:0000313" key="13">
    <source>
        <dbReference type="Proteomes" id="UP000033882"/>
    </source>
</evidence>
<dbReference type="NCBIfam" id="TIGR01085">
    <property type="entry name" value="murE"/>
    <property type="match status" value="1"/>
</dbReference>
<dbReference type="InterPro" id="IPR005761">
    <property type="entry name" value="UDP-N-AcMur-Glu-dNH2Pim_ligase"/>
</dbReference>
<keyword evidence="5" id="KW-0067">ATP-binding</keyword>
<evidence type="ECO:0000256" key="8">
    <source>
        <dbReference type="ARBA" id="ARBA00023316"/>
    </source>
</evidence>
<keyword evidence="7 9" id="KW-0573">Peptidoglycan synthesis</keyword>
<comment type="subcellular location">
    <subcellularLocation>
        <location evidence="9">Cytoplasm</location>
    </subcellularLocation>
</comment>
<dbReference type="InterPro" id="IPR036615">
    <property type="entry name" value="Mur_ligase_C_dom_sf"/>
</dbReference>
<evidence type="ECO:0000313" key="12">
    <source>
        <dbReference type="EMBL" id="KKU89715.1"/>
    </source>
</evidence>
<dbReference type="GO" id="GO:0051301">
    <property type="term" value="P:cell division"/>
    <property type="evidence" value="ECO:0007669"/>
    <property type="project" value="UniProtKB-KW"/>
</dbReference>
<keyword evidence="8 9" id="KW-0961">Cell wall biogenesis/degradation</keyword>
<comment type="similarity">
    <text evidence="1">Belongs to the MurCDEF family. MurE subfamily.</text>
</comment>
<dbReference type="Pfam" id="PF02875">
    <property type="entry name" value="Mur_ligase_C"/>
    <property type="match status" value="1"/>
</dbReference>
<name>A0A0G1X5M4_9BACT</name>
<dbReference type="AlphaFoldDB" id="A0A0G1X5M4"/>
<evidence type="ECO:0000256" key="6">
    <source>
        <dbReference type="ARBA" id="ARBA00022960"/>
    </source>
</evidence>
<evidence type="ECO:0000256" key="5">
    <source>
        <dbReference type="ARBA" id="ARBA00022840"/>
    </source>
</evidence>
<dbReference type="PROSITE" id="PS01011">
    <property type="entry name" value="FOLYLPOLYGLU_SYNT_1"/>
    <property type="match status" value="1"/>
</dbReference>
<evidence type="ECO:0000256" key="7">
    <source>
        <dbReference type="ARBA" id="ARBA00022984"/>
    </source>
</evidence>
<evidence type="ECO:0000256" key="4">
    <source>
        <dbReference type="ARBA" id="ARBA00022741"/>
    </source>
</evidence>
<keyword evidence="9" id="KW-0131">Cell cycle</keyword>
<dbReference type="PANTHER" id="PTHR23135">
    <property type="entry name" value="MUR LIGASE FAMILY MEMBER"/>
    <property type="match status" value="1"/>
</dbReference>
<comment type="pathway">
    <text evidence="9">Cell wall biogenesis; peptidoglycan biosynthesis.</text>
</comment>
<keyword evidence="3" id="KW-0436">Ligase</keyword>
<evidence type="ECO:0000256" key="2">
    <source>
        <dbReference type="ARBA" id="ARBA00022490"/>
    </source>
</evidence>
<evidence type="ECO:0000259" key="10">
    <source>
        <dbReference type="Pfam" id="PF02875"/>
    </source>
</evidence>
<proteinExistence type="inferred from homology"/>
<organism evidence="12 13">
    <name type="scientific">Candidatus Wolfebacteria bacterium GW2011_GWA2_47_9b</name>
    <dbReference type="NCBI Taxonomy" id="1619005"/>
    <lineage>
        <taxon>Bacteria</taxon>
        <taxon>Candidatus Wolfeibacteriota</taxon>
    </lineage>
</organism>
<protein>
    <submittedName>
        <fullName evidence="12">UDP-N-acetylmuramyl-tripeptide synthetase</fullName>
    </submittedName>
</protein>
<dbReference type="GO" id="GO:0005524">
    <property type="term" value="F:ATP binding"/>
    <property type="evidence" value="ECO:0007669"/>
    <property type="project" value="UniProtKB-KW"/>
</dbReference>
<dbReference type="UniPathway" id="UPA00219"/>
<dbReference type="EMBL" id="LCPB01000010">
    <property type="protein sequence ID" value="KKU89715.1"/>
    <property type="molecule type" value="Genomic_DNA"/>
</dbReference>
<evidence type="ECO:0000259" key="11">
    <source>
        <dbReference type="Pfam" id="PF08245"/>
    </source>
</evidence>
<feature type="domain" description="Mur ligase central" evidence="11">
    <location>
        <begin position="50"/>
        <end position="259"/>
    </location>
</feature>
<dbReference type="PANTHER" id="PTHR23135:SF4">
    <property type="entry name" value="UDP-N-ACETYLMURAMOYL-L-ALANYL-D-GLUTAMATE--2,6-DIAMINOPIMELATE LIGASE MURE HOMOLOG, CHLOROPLASTIC"/>
    <property type="match status" value="1"/>
</dbReference>
<dbReference type="Proteomes" id="UP000033882">
    <property type="component" value="Unassembled WGS sequence"/>
</dbReference>